<sequence>MPLFYFNIHRPEVSLQDQEGADCPDCGMAFRKAKQIIGRIRDEEQLSDDVVAKTFLQVTYVDGSELFFLPFNLRL</sequence>
<dbReference type="RefSeq" id="WP_238309875.1">
    <property type="nucleotide sequence ID" value="NZ_BPQV01000002.1"/>
</dbReference>
<dbReference type="EMBL" id="BPQV01000002">
    <property type="protein sequence ID" value="GJE25920.1"/>
    <property type="molecule type" value="Genomic_DNA"/>
</dbReference>
<evidence type="ECO:0000259" key="1">
    <source>
        <dbReference type="Pfam" id="PF21834"/>
    </source>
</evidence>
<feature type="domain" description="DUF6894" evidence="1">
    <location>
        <begin position="3"/>
        <end position="71"/>
    </location>
</feature>
<evidence type="ECO:0000313" key="3">
    <source>
        <dbReference type="Proteomes" id="UP001055156"/>
    </source>
</evidence>
<dbReference type="Pfam" id="PF21834">
    <property type="entry name" value="DUF6894"/>
    <property type="match status" value="1"/>
</dbReference>
<dbReference type="InterPro" id="IPR054189">
    <property type="entry name" value="DUF6894"/>
</dbReference>
<accession>A0ABQ4T2R1</accession>
<keyword evidence="3" id="KW-1185">Reference proteome</keyword>
<organism evidence="2 3">
    <name type="scientific">Methylobacterium organophilum</name>
    <dbReference type="NCBI Taxonomy" id="410"/>
    <lineage>
        <taxon>Bacteria</taxon>
        <taxon>Pseudomonadati</taxon>
        <taxon>Pseudomonadota</taxon>
        <taxon>Alphaproteobacteria</taxon>
        <taxon>Hyphomicrobiales</taxon>
        <taxon>Methylobacteriaceae</taxon>
        <taxon>Methylobacterium</taxon>
    </lineage>
</organism>
<proteinExistence type="predicted"/>
<reference evidence="2" key="2">
    <citation type="submission" date="2021-08" db="EMBL/GenBank/DDBJ databases">
        <authorList>
            <person name="Tani A."/>
            <person name="Ola A."/>
            <person name="Ogura Y."/>
            <person name="Katsura K."/>
            <person name="Hayashi T."/>
        </authorList>
    </citation>
    <scope>NUCLEOTIDE SEQUENCE</scope>
    <source>
        <strain evidence="2">NBRC 15689</strain>
    </source>
</reference>
<protein>
    <recommendedName>
        <fullName evidence="1">DUF6894 domain-containing protein</fullName>
    </recommendedName>
</protein>
<dbReference type="Proteomes" id="UP001055156">
    <property type="component" value="Unassembled WGS sequence"/>
</dbReference>
<gene>
    <name evidence="2" type="ORF">LKMONMHP_0764</name>
</gene>
<evidence type="ECO:0000313" key="2">
    <source>
        <dbReference type="EMBL" id="GJE25920.1"/>
    </source>
</evidence>
<reference evidence="2" key="1">
    <citation type="journal article" date="2021" name="Front. Microbiol.">
        <title>Comprehensive Comparative Genomics and Phenotyping of Methylobacterium Species.</title>
        <authorList>
            <person name="Alessa O."/>
            <person name="Ogura Y."/>
            <person name="Fujitani Y."/>
            <person name="Takami H."/>
            <person name="Hayashi T."/>
            <person name="Sahin N."/>
            <person name="Tani A."/>
        </authorList>
    </citation>
    <scope>NUCLEOTIDE SEQUENCE</scope>
    <source>
        <strain evidence="2">NBRC 15689</strain>
    </source>
</reference>
<name>A0ABQ4T2R1_METOR</name>
<comment type="caution">
    <text evidence="2">The sequence shown here is derived from an EMBL/GenBank/DDBJ whole genome shotgun (WGS) entry which is preliminary data.</text>
</comment>